<sequence>MKHICKPSQCKAVVLLFWCLLLMPLHLTAADLTDELPEGTLTATEVKQLALERNPSLGQALARVRTAEAILRQAYSAWWPEVIATGGYTRNYADIQPDWQPDTTVVKRFYELRGGLELNWLLFDGFARRAETLAARHSAEEARLLEENTRRLLLESVSTAYRQSQLALEQMRIAKRNMLFNRSLEQQASVKYRVGTAPKSEMLNFSVRALQAEHDYIEAERSFTVAIALLAELTGHPAEEPLDRLYPEPVLTEEDVPETLPDESSLLAEALQNRPDLKAIGKAVRAAEYQKNAAKGAWGPVIGLNAGVNYLKQTDILPEQEEVTAYAGIGAEWKLFTGGRRSAVFQEKKAGLFALEEERRSKELAIASSVRQARANLEAAMKSLKLQQEAYLLTQTIRNDIEKLYSSGAASITRLNEAQTDLVKAAGLAASARIQYELAKEKLKLETGTEEIKPRD</sequence>
<dbReference type="InterPro" id="IPR051906">
    <property type="entry name" value="TolC-like"/>
</dbReference>
<dbReference type="EMBL" id="DSBW01000136">
    <property type="protein sequence ID" value="HED31235.1"/>
    <property type="molecule type" value="Genomic_DNA"/>
</dbReference>
<evidence type="ECO:0000256" key="2">
    <source>
        <dbReference type="ARBA" id="ARBA00007613"/>
    </source>
</evidence>
<keyword evidence="6" id="KW-0472">Membrane</keyword>
<dbReference type="InterPro" id="IPR003423">
    <property type="entry name" value="OMP_efflux"/>
</dbReference>
<comment type="caution">
    <text evidence="9">The sequence shown here is derived from an EMBL/GenBank/DDBJ whole genome shotgun (WGS) entry which is preliminary data.</text>
</comment>
<keyword evidence="4" id="KW-1134">Transmembrane beta strand</keyword>
<dbReference type="AlphaFoldDB" id="A0A831STW9"/>
<name>A0A831STW9_PROAE</name>
<evidence type="ECO:0000313" key="9">
    <source>
        <dbReference type="EMBL" id="HED31235.1"/>
    </source>
</evidence>
<feature type="chain" id="PRO_5032445940" evidence="8">
    <location>
        <begin position="30"/>
        <end position="456"/>
    </location>
</feature>
<gene>
    <name evidence="9" type="ORF">ENN50_06065</name>
</gene>
<dbReference type="PANTHER" id="PTHR30026">
    <property type="entry name" value="OUTER MEMBRANE PROTEIN TOLC"/>
    <property type="match status" value="1"/>
</dbReference>
<evidence type="ECO:0000256" key="8">
    <source>
        <dbReference type="SAM" id="SignalP"/>
    </source>
</evidence>
<evidence type="ECO:0000256" key="5">
    <source>
        <dbReference type="ARBA" id="ARBA00022692"/>
    </source>
</evidence>
<dbReference type="Gene3D" id="1.20.1600.10">
    <property type="entry name" value="Outer membrane efflux proteins (OEP)"/>
    <property type="match status" value="1"/>
</dbReference>
<proteinExistence type="inferred from homology"/>
<accession>A0A831STW9</accession>
<dbReference type="Pfam" id="PF02321">
    <property type="entry name" value="OEP"/>
    <property type="match status" value="2"/>
</dbReference>
<dbReference type="GO" id="GO:0009279">
    <property type="term" value="C:cell outer membrane"/>
    <property type="evidence" value="ECO:0007669"/>
    <property type="project" value="UniProtKB-SubCell"/>
</dbReference>
<keyword evidence="7" id="KW-0998">Cell outer membrane</keyword>
<keyword evidence="5" id="KW-0812">Transmembrane</keyword>
<comment type="similarity">
    <text evidence="2">Belongs to the outer membrane factor (OMF) (TC 1.B.17) family.</text>
</comment>
<keyword evidence="8" id="KW-0732">Signal</keyword>
<keyword evidence="3" id="KW-0813">Transport</keyword>
<reference evidence="9" key="1">
    <citation type="journal article" date="2020" name="mSystems">
        <title>Genome- and Community-Level Interaction Insights into Carbon Utilization and Element Cycling Functions of Hydrothermarchaeota in Hydrothermal Sediment.</title>
        <authorList>
            <person name="Zhou Z."/>
            <person name="Liu Y."/>
            <person name="Xu W."/>
            <person name="Pan J."/>
            <person name="Luo Z.H."/>
            <person name="Li M."/>
        </authorList>
    </citation>
    <scope>NUCLEOTIDE SEQUENCE [LARGE SCALE GENOMIC DNA]</scope>
    <source>
        <strain evidence="9">SpSt-1181</strain>
    </source>
</reference>
<comment type="subcellular location">
    <subcellularLocation>
        <location evidence="1">Cell outer membrane</location>
    </subcellularLocation>
</comment>
<dbReference type="SUPFAM" id="SSF56954">
    <property type="entry name" value="Outer membrane efflux proteins (OEP)"/>
    <property type="match status" value="1"/>
</dbReference>
<dbReference type="GO" id="GO:1990281">
    <property type="term" value="C:efflux pump complex"/>
    <property type="evidence" value="ECO:0007669"/>
    <property type="project" value="TreeGrafter"/>
</dbReference>
<dbReference type="PANTHER" id="PTHR30026:SF20">
    <property type="entry name" value="OUTER MEMBRANE PROTEIN TOLC"/>
    <property type="match status" value="1"/>
</dbReference>
<protein>
    <submittedName>
        <fullName evidence="9">TolC family protein</fullName>
    </submittedName>
</protein>
<evidence type="ECO:0000256" key="1">
    <source>
        <dbReference type="ARBA" id="ARBA00004442"/>
    </source>
</evidence>
<feature type="signal peptide" evidence="8">
    <location>
        <begin position="1"/>
        <end position="29"/>
    </location>
</feature>
<dbReference type="GO" id="GO:0015288">
    <property type="term" value="F:porin activity"/>
    <property type="evidence" value="ECO:0007669"/>
    <property type="project" value="TreeGrafter"/>
</dbReference>
<evidence type="ECO:0000256" key="3">
    <source>
        <dbReference type="ARBA" id="ARBA00022448"/>
    </source>
</evidence>
<evidence type="ECO:0000256" key="6">
    <source>
        <dbReference type="ARBA" id="ARBA00023136"/>
    </source>
</evidence>
<evidence type="ECO:0000256" key="4">
    <source>
        <dbReference type="ARBA" id="ARBA00022452"/>
    </source>
</evidence>
<evidence type="ECO:0000256" key="7">
    <source>
        <dbReference type="ARBA" id="ARBA00023237"/>
    </source>
</evidence>
<organism evidence="9">
    <name type="scientific">Prosthecochloris aestuarii</name>
    <dbReference type="NCBI Taxonomy" id="1102"/>
    <lineage>
        <taxon>Bacteria</taxon>
        <taxon>Pseudomonadati</taxon>
        <taxon>Chlorobiota</taxon>
        <taxon>Chlorobiia</taxon>
        <taxon>Chlorobiales</taxon>
        <taxon>Chlorobiaceae</taxon>
        <taxon>Prosthecochloris</taxon>
    </lineage>
</organism>
<dbReference type="Proteomes" id="UP000886335">
    <property type="component" value="Unassembled WGS sequence"/>
</dbReference>
<dbReference type="GO" id="GO:0015562">
    <property type="term" value="F:efflux transmembrane transporter activity"/>
    <property type="evidence" value="ECO:0007669"/>
    <property type="project" value="InterPro"/>
</dbReference>